<keyword evidence="8" id="KW-0808">Transferase</keyword>
<protein>
    <recommendedName>
        <fullName evidence="6">histidine kinase</fullName>
        <ecNumber evidence="6">2.7.13.3</ecNumber>
    </recommendedName>
    <alternativeName>
        <fullName evidence="13">Thiamine pyrimidine synthase</fullName>
    </alternativeName>
</protein>
<dbReference type="GO" id="GO:0000155">
    <property type="term" value="F:phosphorelay sensor kinase activity"/>
    <property type="evidence" value="ECO:0007669"/>
    <property type="project" value="InterPro"/>
</dbReference>
<comment type="subunit">
    <text evidence="5">Homodimer.</text>
</comment>
<evidence type="ECO:0000256" key="3">
    <source>
        <dbReference type="ARBA" id="ARBA00004948"/>
    </source>
</evidence>
<feature type="chain" id="PRO_5032333319" description="histidine kinase" evidence="15">
    <location>
        <begin position="24"/>
        <end position="614"/>
    </location>
</feature>
<evidence type="ECO:0000256" key="12">
    <source>
        <dbReference type="ARBA" id="ARBA00023004"/>
    </source>
</evidence>
<comment type="catalytic activity">
    <reaction evidence="1">
        <text>ATP + protein L-histidine = ADP + protein N-phospho-L-histidine.</text>
        <dbReference type="EC" id="2.7.13.3"/>
    </reaction>
</comment>
<keyword evidence="11" id="KW-0784">Thiamine biosynthesis</keyword>
<evidence type="ECO:0000256" key="7">
    <source>
        <dbReference type="ARBA" id="ARBA00022553"/>
    </source>
</evidence>
<comment type="function">
    <text evidence="2">Responsible for the formation of the pyrimidine heterocycle in the thiamine biosynthesis pathway. Catalyzes the formation of hydroxymethylpyrimidine phosphate (HMP-P) from histidine and pyridoxal phosphate (PLP). The protein uses PLP and the active site histidine to form HMP-P, generating an inactive enzyme. The enzyme can only undergo a single turnover, which suggests it is a suicide enzyme.</text>
</comment>
<dbReference type="CDD" id="cd00082">
    <property type="entry name" value="HisKA"/>
    <property type="match status" value="1"/>
</dbReference>
<evidence type="ECO:0000256" key="8">
    <source>
        <dbReference type="ARBA" id="ARBA00022679"/>
    </source>
</evidence>
<sequence>MRRVKSWLCLLITLHLISFPASQIQANKLPVVRVQLKWHHKFQFAGFYAAINQGYFKAEGLHVELMPGSRDITPAYIVANGEAEFGVGNSTLLLERQQGYPVVAVASVFQHSPSVIIARRDDAIQSVKNLEHRTLMAEPHSAELLAYLILAGVNINTINLTPHTGQVSALDKDTLYQADAMTAFMSDDPYAANRAGIPYQIFSPRDIGLDFYGDTLFTSESYANQHPEKVIAMRNALLKGWRYALQNRNTMISLIMEKYAPELDSFYLNAEAQATTDLIAASYIDPGYMSLQRWQRIAGIFQSAGLLPDNFSLDGFMFREQQAAIPGVIIHSLVWSGLITLLASIAAWRFYIQKQNSEHRAERLSEETEQLLQLRQNQMAMAEVATTIAHEMNQPLAAIKNYARAAINFSRRQHINPQKLNETLYHLIHQAEMASDIVRQTRCQLDQQDYPQQPIDLQIIIRESIQLCLFNARRNNIDLIFSCHQDQAVIIGNDIQLKQMLVNLIGNAVEALSDHHTPSPAVHLTLSATGKHYIIRVQDNGPGLECTDRVFSTQFTTKHSALGMGLPICRSIAEMHQGGIRAENRDTGGAEFTISLPVHSSPVRLFPPVSHQSA</sequence>
<dbReference type="InterPro" id="IPR027939">
    <property type="entry name" value="NMT1/THI5"/>
</dbReference>
<comment type="pathway">
    <text evidence="3">Cofactor biosynthesis; thiamine diphosphate biosynthesis.</text>
</comment>
<comment type="catalytic activity">
    <reaction evidence="14">
        <text>N(6)-(pyridoxal phosphate)-L-lysyl-[4-amino-5-hydroxymethyl-2-methylpyrimidine phosphate synthase] + L-histidyl-[4-amino-5-hydroxymethyl-2-methylpyrimidine phosphate synthase] + 2 Fe(3+) + 4 H2O = L-lysyl-[4-amino-5-hydroxymethyl-2-methylpyrimidine phosphate synthase] + (2S)-2-amino-5-hydroxy-4-oxopentanoyl-[4-amino-5-hydroxymethyl-2-methylpyrimidine phosphate synthase] + 4-amino-2-methyl-5-(phosphooxymethyl)pyrimidine + 3-oxopropanoate + 2 Fe(2+) + 2 H(+)</text>
        <dbReference type="Rhea" id="RHEA:65756"/>
        <dbReference type="Rhea" id="RHEA-COMP:16892"/>
        <dbReference type="Rhea" id="RHEA-COMP:16893"/>
        <dbReference type="Rhea" id="RHEA-COMP:16894"/>
        <dbReference type="Rhea" id="RHEA-COMP:16895"/>
        <dbReference type="ChEBI" id="CHEBI:15377"/>
        <dbReference type="ChEBI" id="CHEBI:15378"/>
        <dbReference type="ChEBI" id="CHEBI:29033"/>
        <dbReference type="ChEBI" id="CHEBI:29034"/>
        <dbReference type="ChEBI" id="CHEBI:29969"/>
        <dbReference type="ChEBI" id="CHEBI:29979"/>
        <dbReference type="ChEBI" id="CHEBI:33190"/>
        <dbReference type="ChEBI" id="CHEBI:58354"/>
        <dbReference type="ChEBI" id="CHEBI:143915"/>
        <dbReference type="ChEBI" id="CHEBI:157692"/>
    </reaction>
    <physiologicalReaction direction="left-to-right" evidence="14">
        <dbReference type="Rhea" id="RHEA:65757"/>
    </physiologicalReaction>
</comment>
<dbReference type="InterPro" id="IPR015168">
    <property type="entry name" value="SsuA/THI5"/>
</dbReference>
<dbReference type="InterPro" id="IPR003594">
    <property type="entry name" value="HATPase_dom"/>
</dbReference>
<dbReference type="EMBL" id="JACJFM010000019">
    <property type="protein sequence ID" value="MBB1487835.1"/>
    <property type="molecule type" value="Genomic_DNA"/>
</dbReference>
<dbReference type="Pfam" id="PF02518">
    <property type="entry name" value="HATPase_c"/>
    <property type="match status" value="1"/>
</dbReference>
<gene>
    <name evidence="17" type="ORF">H4O21_14610</name>
</gene>
<evidence type="ECO:0000259" key="16">
    <source>
        <dbReference type="PROSITE" id="PS50109"/>
    </source>
</evidence>
<dbReference type="SMART" id="SM00387">
    <property type="entry name" value="HATPase_c"/>
    <property type="match status" value="1"/>
</dbReference>
<keyword evidence="7" id="KW-0597">Phosphoprotein</keyword>
<dbReference type="SUPFAM" id="SSF47384">
    <property type="entry name" value="Homodimeric domain of signal transducing histidine kinase"/>
    <property type="match status" value="1"/>
</dbReference>
<proteinExistence type="inferred from homology"/>
<dbReference type="InterPro" id="IPR005467">
    <property type="entry name" value="His_kinase_dom"/>
</dbReference>
<evidence type="ECO:0000256" key="1">
    <source>
        <dbReference type="ARBA" id="ARBA00000085"/>
    </source>
</evidence>
<evidence type="ECO:0000256" key="13">
    <source>
        <dbReference type="ARBA" id="ARBA00033171"/>
    </source>
</evidence>
<reference evidence="17 18" key="1">
    <citation type="submission" date="2020-08" db="EMBL/GenBank/DDBJ databases">
        <title>Oceanospirillum sp. nov. isolated from marine sediment.</title>
        <authorList>
            <person name="Ji X."/>
        </authorList>
    </citation>
    <scope>NUCLEOTIDE SEQUENCE [LARGE SCALE GENOMIC DNA]</scope>
    <source>
        <strain evidence="17 18">D5</strain>
    </source>
</reference>
<keyword evidence="9" id="KW-0479">Metal-binding</keyword>
<evidence type="ECO:0000256" key="4">
    <source>
        <dbReference type="ARBA" id="ARBA00009406"/>
    </source>
</evidence>
<accession>A0A839IRA8</accession>
<dbReference type="SUPFAM" id="SSF55874">
    <property type="entry name" value="ATPase domain of HSP90 chaperone/DNA topoisomerase II/histidine kinase"/>
    <property type="match status" value="1"/>
</dbReference>
<organism evidence="17 18">
    <name type="scientific">Oceanospirillum sediminis</name>
    <dbReference type="NCBI Taxonomy" id="2760088"/>
    <lineage>
        <taxon>Bacteria</taxon>
        <taxon>Pseudomonadati</taxon>
        <taxon>Pseudomonadota</taxon>
        <taxon>Gammaproteobacteria</taxon>
        <taxon>Oceanospirillales</taxon>
        <taxon>Oceanospirillaceae</taxon>
        <taxon>Oceanospirillum</taxon>
    </lineage>
</organism>
<keyword evidence="15" id="KW-0732">Signal</keyword>
<dbReference type="PANTHER" id="PTHR31528">
    <property type="entry name" value="4-AMINO-5-HYDROXYMETHYL-2-METHYLPYRIMIDINE PHOSPHATE SYNTHASE THI11-RELATED"/>
    <property type="match status" value="1"/>
</dbReference>
<dbReference type="InterPro" id="IPR004358">
    <property type="entry name" value="Sig_transdc_His_kin-like_C"/>
</dbReference>
<evidence type="ECO:0000256" key="10">
    <source>
        <dbReference type="ARBA" id="ARBA00022898"/>
    </source>
</evidence>
<dbReference type="EC" id="2.7.13.3" evidence="6"/>
<comment type="caution">
    <text evidence="17">The sequence shown here is derived from an EMBL/GenBank/DDBJ whole genome shotgun (WGS) entry which is preliminary data.</text>
</comment>
<dbReference type="Pfam" id="PF09084">
    <property type="entry name" value="NMT1"/>
    <property type="match status" value="1"/>
</dbReference>
<dbReference type="Gene3D" id="3.30.565.10">
    <property type="entry name" value="Histidine kinase-like ATPase, C-terminal domain"/>
    <property type="match status" value="1"/>
</dbReference>
<dbReference type="PANTHER" id="PTHR31528:SF1">
    <property type="entry name" value="4-AMINO-5-HYDROXYMETHYL-2-METHYLPYRIMIDINE PHOSPHATE SYNTHASE THI11-RELATED"/>
    <property type="match status" value="1"/>
</dbReference>
<dbReference type="InterPro" id="IPR036097">
    <property type="entry name" value="HisK_dim/P_sf"/>
</dbReference>
<name>A0A839IRA8_9GAMM</name>
<keyword evidence="18" id="KW-1185">Reference proteome</keyword>
<dbReference type="Gene3D" id="1.10.287.130">
    <property type="match status" value="1"/>
</dbReference>
<dbReference type="Gene3D" id="3.40.190.10">
    <property type="entry name" value="Periplasmic binding protein-like II"/>
    <property type="match status" value="2"/>
</dbReference>
<evidence type="ECO:0000256" key="11">
    <source>
        <dbReference type="ARBA" id="ARBA00022977"/>
    </source>
</evidence>
<dbReference type="RefSeq" id="WP_182809610.1">
    <property type="nucleotide sequence ID" value="NZ_JACJFM010000019.1"/>
</dbReference>
<dbReference type="Proteomes" id="UP000565262">
    <property type="component" value="Unassembled WGS sequence"/>
</dbReference>
<evidence type="ECO:0000256" key="2">
    <source>
        <dbReference type="ARBA" id="ARBA00003469"/>
    </source>
</evidence>
<evidence type="ECO:0000313" key="17">
    <source>
        <dbReference type="EMBL" id="MBB1487835.1"/>
    </source>
</evidence>
<dbReference type="InterPro" id="IPR036890">
    <property type="entry name" value="HATPase_C_sf"/>
</dbReference>
<feature type="domain" description="Histidine kinase" evidence="16">
    <location>
        <begin position="387"/>
        <end position="600"/>
    </location>
</feature>
<evidence type="ECO:0000313" key="18">
    <source>
        <dbReference type="Proteomes" id="UP000565262"/>
    </source>
</evidence>
<keyword evidence="10" id="KW-0663">Pyridoxal phosphate</keyword>
<dbReference type="SUPFAM" id="SSF53850">
    <property type="entry name" value="Periplasmic binding protein-like II"/>
    <property type="match status" value="1"/>
</dbReference>
<evidence type="ECO:0000256" key="6">
    <source>
        <dbReference type="ARBA" id="ARBA00012438"/>
    </source>
</evidence>
<dbReference type="PROSITE" id="PS50109">
    <property type="entry name" value="HIS_KIN"/>
    <property type="match status" value="1"/>
</dbReference>
<evidence type="ECO:0000256" key="5">
    <source>
        <dbReference type="ARBA" id="ARBA00011738"/>
    </source>
</evidence>
<dbReference type="GO" id="GO:0009228">
    <property type="term" value="P:thiamine biosynthetic process"/>
    <property type="evidence" value="ECO:0007669"/>
    <property type="project" value="UniProtKB-KW"/>
</dbReference>
<feature type="signal peptide" evidence="15">
    <location>
        <begin position="1"/>
        <end position="23"/>
    </location>
</feature>
<dbReference type="GO" id="GO:0046872">
    <property type="term" value="F:metal ion binding"/>
    <property type="evidence" value="ECO:0007669"/>
    <property type="project" value="UniProtKB-KW"/>
</dbReference>
<dbReference type="AlphaFoldDB" id="A0A839IRA8"/>
<evidence type="ECO:0000256" key="9">
    <source>
        <dbReference type="ARBA" id="ARBA00022723"/>
    </source>
</evidence>
<evidence type="ECO:0000256" key="14">
    <source>
        <dbReference type="ARBA" id="ARBA00048179"/>
    </source>
</evidence>
<dbReference type="InterPro" id="IPR003661">
    <property type="entry name" value="HisK_dim/P_dom"/>
</dbReference>
<evidence type="ECO:0000256" key="15">
    <source>
        <dbReference type="SAM" id="SignalP"/>
    </source>
</evidence>
<keyword evidence="12" id="KW-0408">Iron</keyword>
<dbReference type="PRINTS" id="PR00344">
    <property type="entry name" value="BCTRLSENSOR"/>
</dbReference>
<comment type="similarity">
    <text evidence="4">Belongs to the NMT1/THI5 family.</text>
</comment>